<dbReference type="GO" id="GO:0016301">
    <property type="term" value="F:kinase activity"/>
    <property type="evidence" value="ECO:0007669"/>
    <property type="project" value="UniProtKB-KW"/>
</dbReference>
<dbReference type="Gene3D" id="2.60.200.40">
    <property type="match status" value="1"/>
</dbReference>
<dbReference type="Gene3D" id="3.40.50.10330">
    <property type="entry name" value="Probable inorganic polyphosphate/atp-NAD kinase, domain 1"/>
    <property type="match status" value="1"/>
</dbReference>
<dbReference type="GO" id="GO:0008654">
    <property type="term" value="P:phospholipid biosynthetic process"/>
    <property type="evidence" value="ECO:0007669"/>
    <property type="project" value="InterPro"/>
</dbReference>
<gene>
    <name evidence="2" type="ORF">SAMN03097708_02235</name>
</gene>
<proteinExistence type="predicted"/>
<evidence type="ECO:0000259" key="1">
    <source>
        <dbReference type="PROSITE" id="PS50146"/>
    </source>
</evidence>
<feature type="domain" description="DAGKc" evidence="1">
    <location>
        <begin position="7"/>
        <end position="134"/>
    </location>
</feature>
<dbReference type="InterPro" id="IPR001206">
    <property type="entry name" value="Diacylglycerol_kinase_cat_dom"/>
</dbReference>
<dbReference type="GO" id="GO:0008929">
    <property type="term" value="F:methylglyoxal synthase activity"/>
    <property type="evidence" value="ECO:0007669"/>
    <property type="project" value="InterPro"/>
</dbReference>
<dbReference type="Pfam" id="PF00781">
    <property type="entry name" value="DAGK_cat"/>
    <property type="match status" value="1"/>
</dbReference>
<dbReference type="InterPro" id="IPR045540">
    <property type="entry name" value="YegS/DAGK_C"/>
</dbReference>
<dbReference type="InterPro" id="IPR004363">
    <property type="entry name" value="Methylgl_synth"/>
</dbReference>
<dbReference type="GO" id="GO:0005829">
    <property type="term" value="C:cytosol"/>
    <property type="evidence" value="ECO:0007669"/>
    <property type="project" value="TreeGrafter"/>
</dbReference>
<accession>A0A1G5QLC0</accession>
<dbReference type="PANTHER" id="PTHR30492:SF0">
    <property type="entry name" value="METHYLGLYOXAL SYNTHASE"/>
    <property type="match status" value="1"/>
</dbReference>
<dbReference type="EMBL" id="FMWD01000006">
    <property type="protein sequence ID" value="SCZ61949.1"/>
    <property type="molecule type" value="Genomic_DNA"/>
</dbReference>
<dbReference type="GO" id="GO:0005524">
    <property type="term" value="F:ATP binding"/>
    <property type="evidence" value="ECO:0007669"/>
    <property type="project" value="InterPro"/>
</dbReference>
<dbReference type="InterPro" id="IPR016064">
    <property type="entry name" value="NAD/diacylglycerol_kinase_sf"/>
</dbReference>
<dbReference type="STRING" id="415747.SAMN03097708_02235"/>
<keyword evidence="2" id="KW-0808">Transferase</keyword>
<name>A0A1G5QLC0_9GAMM</name>
<dbReference type="PROSITE" id="PS50146">
    <property type="entry name" value="DAGK"/>
    <property type="match status" value="1"/>
</dbReference>
<dbReference type="InterPro" id="IPR005218">
    <property type="entry name" value="Diacylglycerol/lipid_kinase"/>
</dbReference>
<evidence type="ECO:0000313" key="3">
    <source>
        <dbReference type="Proteomes" id="UP000199648"/>
    </source>
</evidence>
<dbReference type="NCBIfam" id="NF009604">
    <property type="entry name" value="PRK13057.1"/>
    <property type="match status" value="1"/>
</dbReference>
<keyword evidence="3" id="KW-1185">Reference proteome</keyword>
<dbReference type="Pfam" id="PF19279">
    <property type="entry name" value="YegS_C"/>
    <property type="match status" value="1"/>
</dbReference>
<dbReference type="SMART" id="SM00046">
    <property type="entry name" value="DAGKc"/>
    <property type="match status" value="1"/>
</dbReference>
<dbReference type="GO" id="GO:0019242">
    <property type="term" value="P:methylglyoxal biosynthetic process"/>
    <property type="evidence" value="ECO:0007669"/>
    <property type="project" value="InterPro"/>
</dbReference>
<dbReference type="PANTHER" id="PTHR30492">
    <property type="entry name" value="METHYLGLYOXAL SYNTHASE"/>
    <property type="match status" value="1"/>
</dbReference>
<sequence length="299" mass="32477">MGHSLETSVPSLLLLVNRHSRYGEAGVDGVAKRLSSHGFTVQQVTPDTPAEGVLLLRRYCAMADVIVVGGGDGTFNQLGAALARCGRPVGILPLGTANDLAHSLNIPNDPDEAAEVIVRGIKKRIDYGEANGVAFFNAANVGLGTSVDLELTTREKRRWGVIGYLRALRRAWKRNQPFVAEIVCDGRQRREHLMHLVVGNGRRHGGGILIQEEADVADGIFHLYGIRPQPWWRLPRTATGIWRGAQPGSAAMRDDGREIRITTSPPLPVAADGELITHTPTLFRVVPEAIEVFVPEADS</sequence>
<reference evidence="2 3" key="1">
    <citation type="submission" date="2016-10" db="EMBL/GenBank/DDBJ databases">
        <authorList>
            <person name="de Groot N.N."/>
        </authorList>
    </citation>
    <scope>NUCLEOTIDE SEQUENCE [LARGE SCALE GENOMIC DNA]</scope>
    <source>
        <strain evidence="2 3">HLD2</strain>
    </source>
</reference>
<dbReference type="AlphaFoldDB" id="A0A1G5QLC0"/>
<dbReference type="Proteomes" id="UP000199648">
    <property type="component" value="Unassembled WGS sequence"/>
</dbReference>
<organism evidence="2 3">
    <name type="scientific">Thiohalomonas denitrificans</name>
    <dbReference type="NCBI Taxonomy" id="415747"/>
    <lineage>
        <taxon>Bacteria</taxon>
        <taxon>Pseudomonadati</taxon>
        <taxon>Pseudomonadota</taxon>
        <taxon>Gammaproteobacteria</taxon>
        <taxon>Thiohalomonadales</taxon>
        <taxon>Thiohalomonadaceae</taxon>
        <taxon>Thiohalomonas</taxon>
    </lineage>
</organism>
<dbReference type="SUPFAM" id="SSF111331">
    <property type="entry name" value="NAD kinase/diacylglycerol kinase-like"/>
    <property type="match status" value="1"/>
</dbReference>
<keyword evidence="2" id="KW-0418">Kinase</keyword>
<protein>
    <submittedName>
        <fullName evidence="2">Lipid kinase, YegS/Rv2252/BmrU family</fullName>
    </submittedName>
</protein>
<evidence type="ECO:0000313" key="2">
    <source>
        <dbReference type="EMBL" id="SCZ61949.1"/>
    </source>
</evidence>
<dbReference type="InterPro" id="IPR017438">
    <property type="entry name" value="ATP-NAD_kinase_N"/>
</dbReference>
<dbReference type="NCBIfam" id="TIGR00147">
    <property type="entry name" value="YegS/Rv2252/BmrU family lipid kinase"/>
    <property type="match status" value="1"/>
</dbReference>